<feature type="coiled-coil region" evidence="2">
    <location>
        <begin position="143"/>
        <end position="170"/>
    </location>
</feature>
<keyword evidence="2" id="KW-0175">Coiled coil</keyword>
<dbReference type="RefSeq" id="WP_377240691.1">
    <property type="nucleotide sequence ID" value="NZ_JBHLXP010000001.1"/>
</dbReference>
<dbReference type="InterPro" id="IPR006143">
    <property type="entry name" value="RND_pump_MFP"/>
</dbReference>
<keyword evidence="7" id="KW-1185">Reference proteome</keyword>
<name>A0ABV6B969_9GAMM</name>
<sequence>MKLPERKLLLSLLFGAVLTAPALSAQEQAPERVVSTAAVRTMQIAPTMMVSGQVQSKYQSNLSTGVDGRLDWIAEPGQQVQAGDVLARLDLKPLQLRASELQAQLKRAQIQSLRLDKELARQRSLLSKALVSQTLVDQTQAEADLARADIELSQASLAQLQDQLNRAELKAPFAGVVSQRFHQIGEEISRSAPLLQLVNLEQLEVRVFAPLQYAAYVQPGQQVSVFDQQGQRSLQVQSTIPVSDSRSQTFELRLQAGGSGFQVGQLVSVGIPTAVARDSLVIHRDALVLAQQQHSVFKVAGNKAQQVKVVLGQGQGEWLQVEGALSSGDQLVVRGADTLKDGAAVRVLSDEEFKLAGRRAGVQ</sequence>
<dbReference type="InterPro" id="IPR058647">
    <property type="entry name" value="BSH_CzcB-like"/>
</dbReference>
<dbReference type="Gene3D" id="2.40.50.100">
    <property type="match status" value="1"/>
</dbReference>
<evidence type="ECO:0000259" key="4">
    <source>
        <dbReference type="Pfam" id="PF25973"/>
    </source>
</evidence>
<gene>
    <name evidence="6" type="ORF">ACFFJP_03810</name>
</gene>
<evidence type="ECO:0000256" key="1">
    <source>
        <dbReference type="ARBA" id="ARBA00009477"/>
    </source>
</evidence>
<feature type="domain" description="CzcB-like barrel-sandwich hybrid" evidence="4">
    <location>
        <begin position="74"/>
        <end position="197"/>
    </location>
</feature>
<dbReference type="Pfam" id="PF25973">
    <property type="entry name" value="BSH_CzcB"/>
    <property type="match status" value="1"/>
</dbReference>
<comment type="caution">
    <text evidence="6">The sequence shown here is derived from an EMBL/GenBank/DDBJ whole genome shotgun (WGS) entry which is preliminary data.</text>
</comment>
<dbReference type="Gene3D" id="2.40.30.170">
    <property type="match status" value="1"/>
</dbReference>
<feature type="signal peptide" evidence="3">
    <location>
        <begin position="1"/>
        <end position="25"/>
    </location>
</feature>
<evidence type="ECO:0000313" key="7">
    <source>
        <dbReference type="Proteomes" id="UP001589813"/>
    </source>
</evidence>
<proteinExistence type="inferred from homology"/>
<evidence type="ECO:0000256" key="3">
    <source>
        <dbReference type="SAM" id="SignalP"/>
    </source>
</evidence>
<feature type="chain" id="PRO_5046437311" evidence="3">
    <location>
        <begin position="26"/>
        <end position="363"/>
    </location>
</feature>
<dbReference type="EMBL" id="JBHLXP010000001">
    <property type="protein sequence ID" value="MFC0047416.1"/>
    <property type="molecule type" value="Genomic_DNA"/>
</dbReference>
<keyword evidence="3" id="KW-0732">Signal</keyword>
<feature type="coiled-coil region" evidence="2">
    <location>
        <begin position="91"/>
        <end position="118"/>
    </location>
</feature>
<reference evidence="6 7" key="1">
    <citation type="submission" date="2024-09" db="EMBL/GenBank/DDBJ databases">
        <authorList>
            <person name="Sun Q."/>
            <person name="Mori K."/>
        </authorList>
    </citation>
    <scope>NUCLEOTIDE SEQUENCE [LARGE SCALE GENOMIC DNA]</scope>
    <source>
        <strain evidence="6 7">KCTC 23315</strain>
    </source>
</reference>
<evidence type="ECO:0000313" key="6">
    <source>
        <dbReference type="EMBL" id="MFC0047416.1"/>
    </source>
</evidence>
<organism evidence="6 7">
    <name type="scientific">Rheinheimera tilapiae</name>
    <dbReference type="NCBI Taxonomy" id="875043"/>
    <lineage>
        <taxon>Bacteria</taxon>
        <taxon>Pseudomonadati</taxon>
        <taxon>Pseudomonadota</taxon>
        <taxon>Gammaproteobacteria</taxon>
        <taxon>Chromatiales</taxon>
        <taxon>Chromatiaceae</taxon>
        <taxon>Rheinheimera</taxon>
    </lineage>
</organism>
<dbReference type="SUPFAM" id="SSF111369">
    <property type="entry name" value="HlyD-like secretion proteins"/>
    <property type="match status" value="1"/>
</dbReference>
<dbReference type="Proteomes" id="UP001589813">
    <property type="component" value="Unassembled WGS sequence"/>
</dbReference>
<dbReference type="Gene3D" id="1.10.287.470">
    <property type="entry name" value="Helix hairpin bin"/>
    <property type="match status" value="1"/>
</dbReference>
<accession>A0ABV6B969</accession>
<dbReference type="Gene3D" id="2.40.420.20">
    <property type="match status" value="1"/>
</dbReference>
<dbReference type="Pfam" id="PF25989">
    <property type="entry name" value="YknX_C"/>
    <property type="match status" value="1"/>
</dbReference>
<feature type="domain" description="YknX-like C-terminal permuted SH3-like" evidence="5">
    <location>
        <begin position="284"/>
        <end position="347"/>
    </location>
</feature>
<dbReference type="PANTHER" id="PTHR30469:SF15">
    <property type="entry name" value="HLYD FAMILY OF SECRETION PROTEINS"/>
    <property type="match status" value="1"/>
</dbReference>
<dbReference type="InterPro" id="IPR058637">
    <property type="entry name" value="YknX-like_C"/>
</dbReference>
<evidence type="ECO:0000259" key="5">
    <source>
        <dbReference type="Pfam" id="PF25989"/>
    </source>
</evidence>
<protein>
    <submittedName>
        <fullName evidence="6">Efflux RND transporter periplasmic adaptor subunit</fullName>
    </submittedName>
</protein>
<dbReference type="NCBIfam" id="TIGR01730">
    <property type="entry name" value="RND_mfp"/>
    <property type="match status" value="1"/>
</dbReference>
<evidence type="ECO:0000256" key="2">
    <source>
        <dbReference type="SAM" id="Coils"/>
    </source>
</evidence>
<comment type="similarity">
    <text evidence="1">Belongs to the membrane fusion protein (MFP) (TC 8.A.1) family.</text>
</comment>
<dbReference type="PANTHER" id="PTHR30469">
    <property type="entry name" value="MULTIDRUG RESISTANCE PROTEIN MDTA"/>
    <property type="match status" value="1"/>
</dbReference>